<proteinExistence type="predicted"/>
<dbReference type="EMBL" id="VSRR010005813">
    <property type="protein sequence ID" value="MPC43401.1"/>
    <property type="molecule type" value="Genomic_DNA"/>
</dbReference>
<organism evidence="2 3">
    <name type="scientific">Portunus trituberculatus</name>
    <name type="common">Swimming crab</name>
    <name type="synonym">Neptunus trituberculatus</name>
    <dbReference type="NCBI Taxonomy" id="210409"/>
    <lineage>
        <taxon>Eukaryota</taxon>
        <taxon>Metazoa</taxon>
        <taxon>Ecdysozoa</taxon>
        <taxon>Arthropoda</taxon>
        <taxon>Crustacea</taxon>
        <taxon>Multicrustacea</taxon>
        <taxon>Malacostraca</taxon>
        <taxon>Eumalacostraca</taxon>
        <taxon>Eucarida</taxon>
        <taxon>Decapoda</taxon>
        <taxon>Pleocyemata</taxon>
        <taxon>Brachyura</taxon>
        <taxon>Eubrachyura</taxon>
        <taxon>Portunoidea</taxon>
        <taxon>Portunidae</taxon>
        <taxon>Portuninae</taxon>
        <taxon>Portunus</taxon>
    </lineage>
</organism>
<reference evidence="2 3" key="1">
    <citation type="submission" date="2019-05" db="EMBL/GenBank/DDBJ databases">
        <title>Another draft genome of Portunus trituberculatus and its Hox gene families provides insights of decapod evolution.</title>
        <authorList>
            <person name="Jeong J.-H."/>
            <person name="Song I."/>
            <person name="Kim S."/>
            <person name="Choi T."/>
            <person name="Kim D."/>
            <person name="Ryu S."/>
            <person name="Kim W."/>
        </authorList>
    </citation>
    <scope>NUCLEOTIDE SEQUENCE [LARGE SCALE GENOMIC DNA]</scope>
    <source>
        <tissue evidence="2">Muscle</tissue>
    </source>
</reference>
<protein>
    <submittedName>
        <fullName evidence="2">Uncharacterized protein</fullName>
    </submittedName>
</protein>
<evidence type="ECO:0000256" key="1">
    <source>
        <dbReference type="SAM" id="MobiDB-lite"/>
    </source>
</evidence>
<accession>A0A5B7F8B2</accession>
<evidence type="ECO:0000313" key="2">
    <source>
        <dbReference type="EMBL" id="MPC43401.1"/>
    </source>
</evidence>
<sequence length="123" mass="13556">MLRPCCLYTFNTLTTTLAIVHTEITTVPPSSALVQPAAPYKNPWYFIPARFTTTTTTTSTITATTTSTTTTTYLHFKPALLCMRMAWESCRDPPRPAPPRPAQPSPAQTRPTKPMCRPAAGVR</sequence>
<feature type="region of interest" description="Disordered" evidence="1">
    <location>
        <begin position="92"/>
        <end position="123"/>
    </location>
</feature>
<dbReference type="Proteomes" id="UP000324222">
    <property type="component" value="Unassembled WGS sequence"/>
</dbReference>
<comment type="caution">
    <text evidence="2">The sequence shown here is derived from an EMBL/GenBank/DDBJ whole genome shotgun (WGS) entry which is preliminary data.</text>
</comment>
<name>A0A5B7F8B2_PORTR</name>
<feature type="compositionally biased region" description="Pro residues" evidence="1">
    <location>
        <begin position="95"/>
        <end position="104"/>
    </location>
</feature>
<dbReference type="AlphaFoldDB" id="A0A5B7F8B2"/>
<evidence type="ECO:0000313" key="3">
    <source>
        <dbReference type="Proteomes" id="UP000324222"/>
    </source>
</evidence>
<keyword evidence="3" id="KW-1185">Reference proteome</keyword>
<gene>
    <name evidence="2" type="ORF">E2C01_037047</name>
</gene>